<accession>A0ACC2FFU1</accession>
<sequence>MSFSKEGLDATPVRQLRGHVKTTGVTCSAIPPFGSDFSGHFLSDCGGHLLLQSCHWQLNNVQIYRLYALYLCPPAGADRMRGLAHRSWPA</sequence>
<proteinExistence type="predicted"/>
<name>A0ACC2FFU1_DALPE</name>
<protein>
    <submittedName>
        <fullName evidence="1">Uncharacterized protein</fullName>
    </submittedName>
</protein>
<evidence type="ECO:0000313" key="1">
    <source>
        <dbReference type="EMBL" id="KAJ7990199.1"/>
    </source>
</evidence>
<keyword evidence="2" id="KW-1185">Reference proteome</keyword>
<comment type="caution">
    <text evidence="1">The sequence shown here is derived from an EMBL/GenBank/DDBJ whole genome shotgun (WGS) entry which is preliminary data.</text>
</comment>
<reference evidence="1" key="1">
    <citation type="submission" date="2021-05" db="EMBL/GenBank/DDBJ databases">
        <authorList>
            <person name="Pan Q."/>
            <person name="Jouanno E."/>
            <person name="Zahm M."/>
            <person name="Klopp C."/>
            <person name="Cabau C."/>
            <person name="Louis A."/>
            <person name="Berthelot C."/>
            <person name="Parey E."/>
            <person name="Roest Crollius H."/>
            <person name="Montfort J."/>
            <person name="Robinson-Rechavi M."/>
            <person name="Bouchez O."/>
            <person name="Lampietro C."/>
            <person name="Lopez Roques C."/>
            <person name="Donnadieu C."/>
            <person name="Postlethwait J."/>
            <person name="Bobe J."/>
            <person name="Dillon D."/>
            <person name="Chandos A."/>
            <person name="von Hippel F."/>
            <person name="Guiguen Y."/>
        </authorList>
    </citation>
    <scope>NUCLEOTIDE SEQUENCE</scope>
    <source>
        <strain evidence="1">YG-Jan2019</strain>
    </source>
</reference>
<dbReference type="Proteomes" id="UP001157502">
    <property type="component" value="Chromosome 28"/>
</dbReference>
<gene>
    <name evidence="1" type="ORF">DPEC_G00297840</name>
</gene>
<organism evidence="1 2">
    <name type="scientific">Dallia pectoralis</name>
    <name type="common">Alaska blackfish</name>
    <dbReference type="NCBI Taxonomy" id="75939"/>
    <lineage>
        <taxon>Eukaryota</taxon>
        <taxon>Metazoa</taxon>
        <taxon>Chordata</taxon>
        <taxon>Craniata</taxon>
        <taxon>Vertebrata</taxon>
        <taxon>Euteleostomi</taxon>
        <taxon>Actinopterygii</taxon>
        <taxon>Neopterygii</taxon>
        <taxon>Teleostei</taxon>
        <taxon>Protacanthopterygii</taxon>
        <taxon>Esociformes</taxon>
        <taxon>Umbridae</taxon>
        <taxon>Dallia</taxon>
    </lineage>
</organism>
<dbReference type="EMBL" id="CM055755">
    <property type="protein sequence ID" value="KAJ7990199.1"/>
    <property type="molecule type" value="Genomic_DNA"/>
</dbReference>
<evidence type="ECO:0000313" key="2">
    <source>
        <dbReference type="Proteomes" id="UP001157502"/>
    </source>
</evidence>